<dbReference type="InterPro" id="IPR036942">
    <property type="entry name" value="Beta-barrel_TonB_sf"/>
</dbReference>
<evidence type="ECO:0000256" key="1">
    <source>
        <dbReference type="ARBA" id="ARBA00004442"/>
    </source>
</evidence>
<protein>
    <submittedName>
        <fullName evidence="5">SusC/RagA family TonB-linked outer membrane protein</fullName>
    </submittedName>
</protein>
<evidence type="ECO:0000313" key="5">
    <source>
        <dbReference type="EMBL" id="MBE8712800.1"/>
    </source>
</evidence>
<keyword evidence="6" id="KW-1185">Reference proteome</keyword>
<dbReference type="InterPro" id="IPR012910">
    <property type="entry name" value="Plug_dom"/>
</dbReference>
<organism evidence="5 6">
    <name type="scientific">Sphingobacterium hungaricum</name>
    <dbReference type="NCBI Taxonomy" id="2082723"/>
    <lineage>
        <taxon>Bacteria</taxon>
        <taxon>Pseudomonadati</taxon>
        <taxon>Bacteroidota</taxon>
        <taxon>Sphingobacteriia</taxon>
        <taxon>Sphingobacteriales</taxon>
        <taxon>Sphingobacteriaceae</taxon>
        <taxon>Sphingobacterium</taxon>
    </lineage>
</organism>
<proteinExistence type="predicted"/>
<evidence type="ECO:0000259" key="4">
    <source>
        <dbReference type="Pfam" id="PF07715"/>
    </source>
</evidence>
<evidence type="ECO:0000256" key="3">
    <source>
        <dbReference type="ARBA" id="ARBA00023237"/>
    </source>
</evidence>
<dbReference type="Pfam" id="PF07715">
    <property type="entry name" value="Plug"/>
    <property type="match status" value="1"/>
</dbReference>
<dbReference type="Proteomes" id="UP000616201">
    <property type="component" value="Unassembled WGS sequence"/>
</dbReference>
<dbReference type="GO" id="GO:0009279">
    <property type="term" value="C:cell outer membrane"/>
    <property type="evidence" value="ECO:0007669"/>
    <property type="project" value="UniProtKB-SubCell"/>
</dbReference>
<dbReference type="SUPFAM" id="SSF56935">
    <property type="entry name" value="Porins"/>
    <property type="match status" value="1"/>
</dbReference>
<dbReference type="NCBIfam" id="TIGR04056">
    <property type="entry name" value="OMP_RagA_SusC"/>
    <property type="match status" value="1"/>
</dbReference>
<dbReference type="EMBL" id="PRDK01000003">
    <property type="protein sequence ID" value="MBE8712800.1"/>
    <property type="molecule type" value="Genomic_DNA"/>
</dbReference>
<evidence type="ECO:0000313" key="6">
    <source>
        <dbReference type="Proteomes" id="UP000616201"/>
    </source>
</evidence>
<feature type="domain" description="TonB-dependent receptor plug" evidence="4">
    <location>
        <begin position="61"/>
        <end position="176"/>
    </location>
</feature>
<comment type="subcellular location">
    <subcellularLocation>
        <location evidence="1">Cell outer membrane</location>
    </subcellularLocation>
</comment>
<reference evidence="5" key="1">
    <citation type="submission" date="2018-02" db="EMBL/GenBank/DDBJ databases">
        <authorList>
            <person name="Vasarhelyi B.M."/>
            <person name="Deshmukh S."/>
            <person name="Balint B."/>
            <person name="Kukolya J."/>
        </authorList>
    </citation>
    <scope>NUCLEOTIDE SEQUENCE</scope>
    <source>
        <strain evidence="5">KB22</strain>
    </source>
</reference>
<accession>A0A928YQ98</accession>
<dbReference type="AlphaFoldDB" id="A0A928YQ98"/>
<comment type="caution">
    <text evidence="5">The sequence shown here is derived from an EMBL/GenBank/DDBJ whole genome shotgun (WGS) entry which is preliminary data.</text>
</comment>
<dbReference type="Gene3D" id="2.40.170.20">
    <property type="entry name" value="TonB-dependent receptor, beta-barrel domain"/>
    <property type="match status" value="1"/>
</dbReference>
<name>A0A928YQ98_9SPHI</name>
<keyword evidence="2" id="KW-0472">Membrane</keyword>
<evidence type="ECO:0000256" key="2">
    <source>
        <dbReference type="ARBA" id="ARBA00023136"/>
    </source>
</evidence>
<gene>
    <name evidence="5" type="ORF">C4F49_03800</name>
</gene>
<sequence length="983" mass="111868">MTRNLFSVFFLILFPLALLGNANKNREDFNYLIQQDTLEEEIIDSTALAKINVLNSKVLTIDSIDVVPLKKNPFLTIGDMIKGQASGVYVQQPSAEPGTFQNILVRGLSGIQLTNRDINNNRAAVYVNGIPMSLENSFSYDIQLYDYNRIGPATDYASSIDMSSIESIEVIKDPIRLAELGPLASNGAIWITTFGGKSGDREISVNGYYGFNTKPSVSPYNAEYEDMFRQNFYSRYASDDNKLKYPGYLSDSTNVNYYGSSDWQDLYYSTASLYTVDLSLRGGSDRANFGFLGSHTKNAISADDTNLKRYNALFNVNMLPFEWMSVSSYINARRIERNRNRNLRDRYAEMAYLPDLSTPLAPNKNAYANYLGLYEMDAVDDNVTNHLQGNIRLSLDLLPNLNFSTSFALDYNEGIRDLFYPSKLMETINYMSTYYGYTQRFVFSNKLSYWKEFNDNRFTLSVGSDYSEDLYRYNFARAYDGPNDYIKLNVVEGNPNEEGYLEPKGGLRVLRYNNKEQFNLHSIFGKIGYSYKELFEFAAVLRWDGSSTVQRDSRWLFTPSAGAKWNLDKQLDLENLFNIQAGFSRLGKPVYSSRYASGPQYASSLGWSQDPTVSSYYGYAGISRDYTYGWTGYNLKWAYSDKYEVTFNNSFFNERLSTALSFYQRDDQDQIVLIPIPLEYGYTGQHKNGLAVRNQGVDATINGVILPAGENKLSWTSSLNINLNRNELTALPNGLTELQMDGRLLRVGESIDQFWLYQNKGIYNSSSDIPVNPSTGLALSNNGVPFEVGDAKWVDQNGDFVINEEDKVLKGRFTPKYYGGFNNSLTYKGFDLSFSFTYALGLDAINQRASNRYDFVNNEDNNTIGAVREIFQWQQDLDISKYPIYNVWSGTNPYREDQDLFLEDASYLKLRSVSFGYDLSRLNYIKSSIKTLRRAYVYVTANNVFTVTKFSGNDPELVNFNGIYDGYGLPLTQTYTLGIKLDL</sequence>
<dbReference type="InterPro" id="IPR037066">
    <property type="entry name" value="Plug_dom_sf"/>
</dbReference>
<keyword evidence="3" id="KW-0998">Cell outer membrane</keyword>
<dbReference type="Gene3D" id="2.170.130.10">
    <property type="entry name" value="TonB-dependent receptor, plug domain"/>
    <property type="match status" value="1"/>
</dbReference>
<dbReference type="InterPro" id="IPR023996">
    <property type="entry name" value="TonB-dep_OMP_SusC/RagA"/>
</dbReference>
<dbReference type="RefSeq" id="WP_196935918.1">
    <property type="nucleotide sequence ID" value="NZ_MU158698.1"/>
</dbReference>